<organism evidence="2 3">
    <name type="scientific">Amphibalanus amphitrite</name>
    <name type="common">Striped barnacle</name>
    <name type="synonym">Balanus amphitrite</name>
    <dbReference type="NCBI Taxonomy" id="1232801"/>
    <lineage>
        <taxon>Eukaryota</taxon>
        <taxon>Metazoa</taxon>
        <taxon>Ecdysozoa</taxon>
        <taxon>Arthropoda</taxon>
        <taxon>Crustacea</taxon>
        <taxon>Multicrustacea</taxon>
        <taxon>Cirripedia</taxon>
        <taxon>Thoracica</taxon>
        <taxon>Thoracicalcarea</taxon>
        <taxon>Balanomorpha</taxon>
        <taxon>Balanoidea</taxon>
        <taxon>Balanidae</taxon>
        <taxon>Amphibalaninae</taxon>
        <taxon>Amphibalanus</taxon>
    </lineage>
</organism>
<gene>
    <name evidence="2" type="primary">HEXDC</name>
    <name evidence="2" type="ORF">FJT64_021777</name>
</gene>
<dbReference type="EMBL" id="VIIS01000629">
    <property type="protein sequence ID" value="KAF0306795.1"/>
    <property type="molecule type" value="Genomic_DNA"/>
</dbReference>
<dbReference type="Gene3D" id="3.20.20.80">
    <property type="entry name" value="Glycosidases"/>
    <property type="match status" value="1"/>
</dbReference>
<name>A0A6A4WJ09_AMPAM</name>
<accession>A0A6A4WJ09</accession>
<dbReference type="PANTHER" id="PTHR21040">
    <property type="entry name" value="BCDNA.GH04120"/>
    <property type="match status" value="1"/>
</dbReference>
<comment type="caution">
    <text evidence="2">The sequence shown here is derived from an EMBL/GenBank/DDBJ whole genome shotgun (WGS) entry which is preliminary data.</text>
</comment>
<dbReference type="InterPro" id="IPR038901">
    <property type="entry name" value="HEXDC-like"/>
</dbReference>
<protein>
    <submittedName>
        <fullName evidence="2">Hexosaminidase D</fullName>
    </submittedName>
</protein>
<evidence type="ECO:0000256" key="1">
    <source>
        <dbReference type="SAM" id="MobiDB-lite"/>
    </source>
</evidence>
<dbReference type="PANTHER" id="PTHR21040:SF8">
    <property type="entry name" value="BCDNA.GH04120"/>
    <property type="match status" value="1"/>
</dbReference>
<evidence type="ECO:0000313" key="2">
    <source>
        <dbReference type="EMBL" id="KAF0306795.1"/>
    </source>
</evidence>
<feature type="compositionally biased region" description="Pro residues" evidence="1">
    <location>
        <begin position="31"/>
        <end position="44"/>
    </location>
</feature>
<sequence>MLRNSAALADDGPPGAGGEQLPLAGERLPPAEDPVPPEHGPPPEGEMMPDVPLDRARVEELHQERQLQHLGRQPRTPYKLGATDVMMEWEDMFPFSGALRPAAAGNHYSRAEVRQIIAEAKRLGLGVIPLVQTFGHLELFPQTGAVFPPARVATAPGGALSVPERIRVDWWKPSSTKVMELHAGAAELHVGCDEVYHMGVCDLCQHRLRDELFLGARGLRGAVRAPSVRGHAADLGRHDASHSGRYAAPLRRIGELVEPMVWVYAEDVDRFAGPHVYSTFSEVFPRAWTAAAYKGAFGETLILPPLQRHLDNTLNWLATMRRESDRFSGRVRRHGHLRVAASKGWLTEYNVERNYSNPFRVDELTEMYYSHKHMLSAMVGSVKSALTGVVDRYTIAEWVEQKLWPYLRRLERLQEQADALKRPLGVATPAAAHAAGTRPVRAERY</sequence>
<dbReference type="InterPro" id="IPR017853">
    <property type="entry name" value="GH"/>
</dbReference>
<dbReference type="Proteomes" id="UP000440578">
    <property type="component" value="Unassembled WGS sequence"/>
</dbReference>
<evidence type="ECO:0000313" key="3">
    <source>
        <dbReference type="Proteomes" id="UP000440578"/>
    </source>
</evidence>
<reference evidence="2 3" key="1">
    <citation type="submission" date="2019-07" db="EMBL/GenBank/DDBJ databases">
        <title>Draft genome assembly of a fouling barnacle, Amphibalanus amphitrite (Darwin, 1854): The first reference genome for Thecostraca.</title>
        <authorList>
            <person name="Kim W."/>
        </authorList>
    </citation>
    <scope>NUCLEOTIDE SEQUENCE [LARGE SCALE GENOMIC DNA]</scope>
    <source>
        <strain evidence="2">SNU_AA5</strain>
        <tissue evidence="2">Soma without cirri and trophi</tissue>
    </source>
</reference>
<dbReference type="AlphaFoldDB" id="A0A6A4WJ09"/>
<dbReference type="SUPFAM" id="SSF51445">
    <property type="entry name" value="(Trans)glycosidases"/>
    <property type="match status" value="1"/>
</dbReference>
<dbReference type="OrthoDB" id="10023921at2759"/>
<dbReference type="GO" id="GO:0015929">
    <property type="term" value="F:hexosaminidase activity"/>
    <property type="evidence" value="ECO:0007669"/>
    <property type="project" value="InterPro"/>
</dbReference>
<keyword evidence="3" id="KW-1185">Reference proteome</keyword>
<feature type="region of interest" description="Disordered" evidence="1">
    <location>
        <begin position="1"/>
        <end position="50"/>
    </location>
</feature>
<feature type="compositionally biased region" description="Low complexity" evidence="1">
    <location>
        <begin position="1"/>
        <end position="13"/>
    </location>
</feature>
<proteinExistence type="predicted"/>